<evidence type="ECO:0000313" key="3">
    <source>
        <dbReference type="Proteomes" id="UP000244912"/>
    </source>
</evidence>
<evidence type="ECO:0000256" key="1">
    <source>
        <dbReference type="SAM" id="SignalP"/>
    </source>
</evidence>
<organism evidence="2 3">
    <name type="scientific">Palleronia abyssalis</name>
    <dbReference type="NCBI Taxonomy" id="1501240"/>
    <lineage>
        <taxon>Bacteria</taxon>
        <taxon>Pseudomonadati</taxon>
        <taxon>Pseudomonadota</taxon>
        <taxon>Alphaproteobacteria</taxon>
        <taxon>Rhodobacterales</taxon>
        <taxon>Roseobacteraceae</taxon>
        <taxon>Palleronia</taxon>
    </lineage>
</organism>
<evidence type="ECO:0000313" key="2">
    <source>
        <dbReference type="EMBL" id="SPJ25378.1"/>
    </source>
</evidence>
<feature type="chain" id="PRO_5015352686" evidence="1">
    <location>
        <begin position="23"/>
        <end position="617"/>
    </location>
</feature>
<dbReference type="RefSeq" id="WP_108895175.1">
    <property type="nucleotide sequence ID" value="NZ_ONZF01000008.1"/>
</dbReference>
<keyword evidence="3" id="KW-1185">Reference proteome</keyword>
<reference evidence="2 3" key="1">
    <citation type="submission" date="2018-03" db="EMBL/GenBank/DDBJ databases">
        <authorList>
            <person name="Keele B.F."/>
        </authorList>
    </citation>
    <scope>NUCLEOTIDE SEQUENCE [LARGE SCALE GENOMIC DNA]</scope>
    <source>
        <strain evidence="2 3">CECT 8504</strain>
    </source>
</reference>
<feature type="signal peptide" evidence="1">
    <location>
        <begin position="1"/>
        <end position="22"/>
    </location>
</feature>
<dbReference type="Proteomes" id="UP000244912">
    <property type="component" value="Unassembled WGS sequence"/>
</dbReference>
<gene>
    <name evidence="2" type="ORF">PAA8504_03229</name>
</gene>
<dbReference type="EMBL" id="ONZF01000008">
    <property type="protein sequence ID" value="SPJ25378.1"/>
    <property type="molecule type" value="Genomic_DNA"/>
</dbReference>
<accession>A0A2R8BYY2</accession>
<dbReference type="AlphaFoldDB" id="A0A2R8BYY2"/>
<proteinExistence type="predicted"/>
<keyword evidence="1" id="KW-0732">Signal</keyword>
<protein>
    <submittedName>
        <fullName evidence="2">Uncharacterized protein</fullName>
    </submittedName>
</protein>
<name>A0A2R8BYY2_9RHOB</name>
<sequence length="617" mass="66112">MRLSSSTSLAAFLLLGPGAALAQSDEMNARRLVVDAFRAHELARSTENPAIRLQALREGVEYLDRIEANLAATEAGLHLITGGTFNEFIPSALRTAYEEAQSNLDDIAGSCLEDYTAVCLLAVAEIVFPEAEISPSAMIVGTVGTETWDDTLREWLPRMDEDEFMELLSTLWSLGRGPEMIELSQKIGPIMGLEAAPEPDMIIASLPRMYDTPLPQQPPTTAMNIDRMVEAGYESPHGAIMASGSSEDVRAMLAGIEDPDAVDELVVTAYESFGAASYTSGRLLAAYADVSDPNTAMNLVQEASNYANEGFELFVREAPDGVLQSGMADLVLGMAPETNRRTAFWYVVGGRSADDLSRIVTEIRDRANGNIPLGFGTRESAYSQRWDALYAGITSGELGRNGILDVLGDLPESVVDDTERAAFYIGEKVARIRAGNPPSPGILDDLYDLEDLAEDIAPDAAWELVFALVETGHMELARQVAQATEDMSAGNVYSATLSAAVGNLGTAISLLQSGNLDDVEWVASGIRAWFETPEGSGADVADLLTFLAAMEDADLRRKITREIALPGPSSFGAPQAIYRAAIASTDMDLASDLFNIALLASGRVDLEQDAGSVSGRE</sequence>